<evidence type="ECO:0000256" key="12">
    <source>
        <dbReference type="ARBA" id="ARBA00038489"/>
    </source>
</evidence>
<gene>
    <name evidence="18" type="ORF">CW751_02225</name>
</gene>
<sequence>MSKSIQVGEQCPSFSLKDQNGEIINSADLIGKSNLVIYFYPKDETAGCTKQACSFRDAYEELQDAGAKVIGISSDDEKSHKAFAENHRLPFTLLADTDKKVRKAFDVPTNLFGIIPGRVTYIVDKQGVIRGVFNSQMKVDQHVDEALNVLKKL</sequence>
<evidence type="ECO:0000256" key="9">
    <source>
        <dbReference type="ARBA" id="ARBA00023157"/>
    </source>
</evidence>
<dbReference type="EC" id="1.11.1.24" evidence="3"/>
<dbReference type="InterPro" id="IPR050924">
    <property type="entry name" value="Peroxiredoxin_BCP/PrxQ"/>
</dbReference>
<evidence type="ECO:0000256" key="6">
    <source>
        <dbReference type="ARBA" id="ARBA00022946"/>
    </source>
</evidence>
<keyword evidence="19" id="KW-1185">Reference proteome</keyword>
<dbReference type="GO" id="GO:0005737">
    <property type="term" value="C:cytoplasm"/>
    <property type="evidence" value="ECO:0007669"/>
    <property type="project" value="TreeGrafter"/>
</dbReference>
<evidence type="ECO:0000256" key="15">
    <source>
        <dbReference type="ARBA" id="ARBA00060385"/>
    </source>
</evidence>
<evidence type="ECO:0000259" key="17">
    <source>
        <dbReference type="PROSITE" id="PS51352"/>
    </source>
</evidence>
<dbReference type="InterPro" id="IPR000866">
    <property type="entry name" value="AhpC/TSA"/>
</dbReference>
<evidence type="ECO:0000256" key="16">
    <source>
        <dbReference type="PIRSR" id="PIRSR000239-1"/>
    </source>
</evidence>
<proteinExistence type="inferred from homology"/>
<evidence type="ECO:0000256" key="7">
    <source>
        <dbReference type="ARBA" id="ARBA00023002"/>
    </source>
</evidence>
<dbReference type="RefSeq" id="WP_101333318.1">
    <property type="nucleotide sequence ID" value="NZ_PJNI01000001.1"/>
</dbReference>
<evidence type="ECO:0000256" key="2">
    <source>
        <dbReference type="ARBA" id="ARBA00011245"/>
    </source>
</evidence>
<protein>
    <recommendedName>
        <fullName evidence="3">thioredoxin-dependent peroxiredoxin</fullName>
        <ecNumber evidence="3">1.11.1.24</ecNumber>
    </recommendedName>
    <alternativeName>
        <fullName evidence="11">Thioredoxin peroxidase</fullName>
    </alternativeName>
    <alternativeName>
        <fullName evidence="13">Thioredoxin-dependent peroxiredoxin Bcp</fullName>
    </alternativeName>
</protein>
<dbReference type="GO" id="GO:0008379">
    <property type="term" value="F:thioredoxin peroxidase activity"/>
    <property type="evidence" value="ECO:0007669"/>
    <property type="project" value="TreeGrafter"/>
</dbReference>
<evidence type="ECO:0000313" key="18">
    <source>
        <dbReference type="EMBL" id="PKR82173.1"/>
    </source>
</evidence>
<evidence type="ECO:0000256" key="5">
    <source>
        <dbReference type="ARBA" id="ARBA00022862"/>
    </source>
</evidence>
<keyword evidence="9" id="KW-1015">Disulfide bond</keyword>
<dbReference type="InterPro" id="IPR036249">
    <property type="entry name" value="Thioredoxin-like_sf"/>
</dbReference>
<evidence type="ECO:0000256" key="14">
    <source>
        <dbReference type="ARBA" id="ARBA00049091"/>
    </source>
</evidence>
<dbReference type="FunFam" id="3.40.30.10:FF:000122">
    <property type="entry name" value="Peroxiredoxin Q chloroplastic"/>
    <property type="match status" value="1"/>
</dbReference>
<evidence type="ECO:0000256" key="3">
    <source>
        <dbReference type="ARBA" id="ARBA00013017"/>
    </source>
</evidence>
<keyword evidence="6" id="KW-0809">Transit peptide</keyword>
<reference evidence="18 19" key="1">
    <citation type="submission" date="2017-12" db="EMBL/GenBank/DDBJ databases">
        <title>The draft genome sequence of Brumimicrobium saltpan LHR20.</title>
        <authorList>
            <person name="Do Z.-J."/>
            <person name="Luo H.-R."/>
        </authorList>
    </citation>
    <scope>NUCLEOTIDE SEQUENCE [LARGE SCALE GENOMIC DNA]</scope>
    <source>
        <strain evidence="18 19">LHR20</strain>
    </source>
</reference>
<feature type="domain" description="Thioredoxin" evidence="17">
    <location>
        <begin position="5"/>
        <end position="153"/>
    </location>
</feature>
<dbReference type="Proteomes" id="UP000236654">
    <property type="component" value="Unassembled WGS sequence"/>
</dbReference>
<dbReference type="AlphaFoldDB" id="A0A2I0R6G0"/>
<comment type="similarity">
    <text evidence="12">Belongs to the peroxiredoxin family. BCP/PrxQ subfamily.</text>
</comment>
<organism evidence="18 19">
    <name type="scientific">Brumimicrobium salinarum</name>
    <dbReference type="NCBI Taxonomy" id="2058658"/>
    <lineage>
        <taxon>Bacteria</taxon>
        <taxon>Pseudomonadati</taxon>
        <taxon>Bacteroidota</taxon>
        <taxon>Flavobacteriia</taxon>
        <taxon>Flavobacteriales</taxon>
        <taxon>Crocinitomicaceae</taxon>
        <taxon>Brumimicrobium</taxon>
    </lineage>
</organism>
<dbReference type="Gene3D" id="3.40.30.10">
    <property type="entry name" value="Glutaredoxin"/>
    <property type="match status" value="1"/>
</dbReference>
<comment type="caution">
    <text evidence="18">The sequence shown here is derived from an EMBL/GenBank/DDBJ whole genome shotgun (WGS) entry which is preliminary data.</text>
</comment>
<dbReference type="CDD" id="cd03017">
    <property type="entry name" value="PRX_BCP"/>
    <property type="match status" value="1"/>
</dbReference>
<name>A0A2I0R6G0_9FLAO</name>
<keyword evidence="7" id="KW-0560">Oxidoreductase</keyword>
<comment type="subunit">
    <text evidence="2">Monomer.</text>
</comment>
<dbReference type="PIRSF" id="PIRSF000239">
    <property type="entry name" value="AHPC"/>
    <property type="match status" value="1"/>
</dbReference>
<evidence type="ECO:0000256" key="4">
    <source>
        <dbReference type="ARBA" id="ARBA00022559"/>
    </source>
</evidence>
<keyword evidence="5" id="KW-0049">Antioxidant</keyword>
<dbReference type="OrthoDB" id="9812811at2"/>
<dbReference type="GO" id="GO:0009579">
    <property type="term" value="C:thylakoid"/>
    <property type="evidence" value="ECO:0007669"/>
    <property type="project" value="UniProtKB-SubCell"/>
</dbReference>
<comment type="subcellular location">
    <subcellularLocation>
        <location evidence="15">Thylakoid</location>
    </subcellularLocation>
</comment>
<evidence type="ECO:0000256" key="11">
    <source>
        <dbReference type="ARBA" id="ARBA00032824"/>
    </source>
</evidence>
<dbReference type="PROSITE" id="PS51352">
    <property type="entry name" value="THIOREDOXIN_2"/>
    <property type="match status" value="1"/>
</dbReference>
<evidence type="ECO:0000256" key="13">
    <source>
        <dbReference type="ARBA" id="ARBA00042639"/>
    </source>
</evidence>
<feature type="active site" description="Cysteine sulfenic acid (-SOH) intermediate; for peroxidase activity" evidence="16">
    <location>
        <position position="48"/>
    </location>
</feature>
<dbReference type="Pfam" id="PF00578">
    <property type="entry name" value="AhpC-TSA"/>
    <property type="match status" value="1"/>
</dbReference>
<dbReference type="EMBL" id="PJNI01000001">
    <property type="protein sequence ID" value="PKR82173.1"/>
    <property type="molecule type" value="Genomic_DNA"/>
</dbReference>
<dbReference type="InterPro" id="IPR013766">
    <property type="entry name" value="Thioredoxin_domain"/>
</dbReference>
<dbReference type="GO" id="GO:0034599">
    <property type="term" value="P:cellular response to oxidative stress"/>
    <property type="evidence" value="ECO:0007669"/>
    <property type="project" value="TreeGrafter"/>
</dbReference>
<evidence type="ECO:0000256" key="1">
    <source>
        <dbReference type="ARBA" id="ARBA00003330"/>
    </source>
</evidence>
<keyword evidence="4" id="KW-0575">Peroxidase</keyword>
<evidence type="ECO:0000256" key="8">
    <source>
        <dbReference type="ARBA" id="ARBA00023078"/>
    </source>
</evidence>
<evidence type="ECO:0000313" key="19">
    <source>
        <dbReference type="Proteomes" id="UP000236654"/>
    </source>
</evidence>
<dbReference type="PANTHER" id="PTHR42801">
    <property type="entry name" value="THIOREDOXIN-DEPENDENT PEROXIDE REDUCTASE"/>
    <property type="match status" value="1"/>
</dbReference>
<keyword evidence="10" id="KW-0676">Redox-active center</keyword>
<dbReference type="GO" id="GO:0045454">
    <property type="term" value="P:cell redox homeostasis"/>
    <property type="evidence" value="ECO:0007669"/>
    <property type="project" value="TreeGrafter"/>
</dbReference>
<dbReference type="SUPFAM" id="SSF52833">
    <property type="entry name" value="Thioredoxin-like"/>
    <property type="match status" value="1"/>
</dbReference>
<comment type="catalytic activity">
    <reaction evidence="14">
        <text>a hydroperoxide + [thioredoxin]-dithiol = an alcohol + [thioredoxin]-disulfide + H2O</text>
        <dbReference type="Rhea" id="RHEA:62620"/>
        <dbReference type="Rhea" id="RHEA-COMP:10698"/>
        <dbReference type="Rhea" id="RHEA-COMP:10700"/>
        <dbReference type="ChEBI" id="CHEBI:15377"/>
        <dbReference type="ChEBI" id="CHEBI:29950"/>
        <dbReference type="ChEBI" id="CHEBI:30879"/>
        <dbReference type="ChEBI" id="CHEBI:35924"/>
        <dbReference type="ChEBI" id="CHEBI:50058"/>
        <dbReference type="EC" id="1.11.1.24"/>
    </reaction>
</comment>
<comment type="function">
    <text evidence="1">Thiol-specific peroxidase that catalyzes the reduction of hydrogen peroxide and organic hydroperoxides to water and alcohols, respectively. Plays a role in cell protection against oxidative stress by detoxifying peroxides and as sensor of hydrogen peroxide-mediated signaling events.</text>
</comment>
<accession>A0A2I0R6G0</accession>
<evidence type="ECO:0000256" key="10">
    <source>
        <dbReference type="ARBA" id="ARBA00023284"/>
    </source>
</evidence>
<keyword evidence="8" id="KW-0793">Thylakoid</keyword>
<dbReference type="PANTHER" id="PTHR42801:SF4">
    <property type="entry name" value="AHPC_TSA FAMILY PROTEIN"/>
    <property type="match status" value="1"/>
</dbReference>
<dbReference type="InterPro" id="IPR024706">
    <property type="entry name" value="Peroxiredoxin_AhpC-typ"/>
</dbReference>